<keyword evidence="3" id="KW-0964">Secreted</keyword>
<dbReference type="InterPro" id="IPR008138">
    <property type="entry name" value="SapB_2"/>
</dbReference>
<keyword evidence="7" id="KW-1015">Disulfide bond</keyword>
<dbReference type="GO" id="GO:0006665">
    <property type="term" value="P:sphingolipid metabolic process"/>
    <property type="evidence" value="ECO:0007669"/>
    <property type="project" value="InterPro"/>
</dbReference>
<sequence length="105" mass="11587">MHKSETVDQSVECVLCEFVLKEVDSLLKGNRTEDEIIQAVETVCDILPSSIRDQCKSFIIQYGPQIVQDLAQGLDPAIICTTIRLCSGQSKLQVRVSASIECVLC</sequence>
<evidence type="ECO:0000256" key="5">
    <source>
        <dbReference type="ARBA" id="ARBA00022729"/>
    </source>
</evidence>
<dbReference type="FunFam" id="1.10.225.10:FF:000008">
    <property type="entry name" value="Pulmonary surfactant-associated protein B"/>
    <property type="match status" value="1"/>
</dbReference>
<dbReference type="GO" id="GO:0007585">
    <property type="term" value="P:respiratory gaseous exchange by respiratory system"/>
    <property type="evidence" value="ECO:0007669"/>
    <property type="project" value="UniProtKB-KW"/>
</dbReference>
<dbReference type="Gene3D" id="1.10.225.10">
    <property type="entry name" value="Saposin-like"/>
    <property type="match status" value="1"/>
</dbReference>
<protein>
    <recommendedName>
        <fullName evidence="10">Pulmonary surfactant-associated protein B</fullName>
    </recommendedName>
    <alternativeName>
        <fullName evidence="11">Pulmonary surfactant-associated proteolipid SPL(Phe)</fullName>
    </alternativeName>
</protein>
<evidence type="ECO:0000256" key="2">
    <source>
        <dbReference type="ARBA" id="ARBA00022439"/>
    </source>
</evidence>
<evidence type="ECO:0000313" key="14">
    <source>
        <dbReference type="Proteomes" id="UP000749559"/>
    </source>
</evidence>
<evidence type="ECO:0000256" key="10">
    <source>
        <dbReference type="ARBA" id="ARBA00041094"/>
    </source>
</evidence>
<dbReference type="Pfam" id="PF03489">
    <property type="entry name" value="SapB_2"/>
    <property type="match status" value="1"/>
</dbReference>
<dbReference type="SMART" id="SM00741">
    <property type="entry name" value="SapB"/>
    <property type="match status" value="1"/>
</dbReference>
<keyword evidence="6" id="KW-0677">Repeat</keyword>
<dbReference type="Pfam" id="PF05184">
    <property type="entry name" value="SapB_1"/>
    <property type="match status" value="1"/>
</dbReference>
<comment type="subcellular location">
    <subcellularLocation>
        <location evidence="1">Secreted</location>
        <location evidence="1">Extracellular space</location>
        <location evidence="1">Surface film</location>
    </subcellularLocation>
</comment>
<keyword evidence="8" id="KW-0325">Glycoprotein</keyword>
<evidence type="ECO:0000256" key="4">
    <source>
        <dbReference type="ARBA" id="ARBA00022713"/>
    </source>
</evidence>
<dbReference type="InterPro" id="IPR008139">
    <property type="entry name" value="SaposinB_dom"/>
</dbReference>
<keyword evidence="14" id="KW-1185">Reference proteome</keyword>
<dbReference type="PROSITE" id="PS50015">
    <property type="entry name" value="SAP_B"/>
    <property type="match status" value="1"/>
</dbReference>
<dbReference type="Proteomes" id="UP000749559">
    <property type="component" value="Unassembled WGS sequence"/>
</dbReference>
<dbReference type="InterPro" id="IPR011001">
    <property type="entry name" value="Saposin-like"/>
</dbReference>
<dbReference type="PRINTS" id="PR01797">
    <property type="entry name" value="SAPOSIN"/>
</dbReference>
<evidence type="ECO:0000256" key="11">
    <source>
        <dbReference type="ARBA" id="ARBA00041785"/>
    </source>
</evidence>
<dbReference type="OrthoDB" id="69496at2759"/>
<comment type="caution">
    <text evidence="13">The sequence shown here is derived from an EMBL/GenBank/DDBJ whole genome shotgun (WGS) entry which is preliminary data.</text>
</comment>
<dbReference type="EMBL" id="CAIIXF020000009">
    <property type="protein sequence ID" value="CAH1795465.1"/>
    <property type="molecule type" value="Genomic_DNA"/>
</dbReference>
<dbReference type="PANTHER" id="PTHR11480:SF3">
    <property type="entry name" value="BCDNA.GH08312"/>
    <property type="match status" value="1"/>
</dbReference>
<dbReference type="InterPro" id="IPR007856">
    <property type="entry name" value="SapB_1"/>
</dbReference>
<gene>
    <name evidence="13" type="ORF">OFUS_LOCUS20001</name>
</gene>
<dbReference type="GO" id="GO:0005764">
    <property type="term" value="C:lysosome"/>
    <property type="evidence" value="ECO:0007669"/>
    <property type="project" value="InterPro"/>
</dbReference>
<reference evidence="13" key="1">
    <citation type="submission" date="2022-03" db="EMBL/GenBank/DDBJ databases">
        <authorList>
            <person name="Martin C."/>
        </authorList>
    </citation>
    <scope>NUCLEOTIDE SEQUENCE</scope>
</reference>
<feature type="domain" description="Saposin B-type" evidence="12">
    <location>
        <begin position="9"/>
        <end position="90"/>
    </location>
</feature>
<evidence type="ECO:0000256" key="3">
    <source>
        <dbReference type="ARBA" id="ARBA00022525"/>
    </source>
</evidence>
<dbReference type="AlphaFoldDB" id="A0A8S4PMS5"/>
<dbReference type="SUPFAM" id="SSF47862">
    <property type="entry name" value="Saposin"/>
    <property type="match status" value="1"/>
</dbReference>
<accession>A0A8S4PMS5</accession>
<dbReference type="PANTHER" id="PTHR11480">
    <property type="entry name" value="SAPOSIN-RELATED"/>
    <property type="match status" value="1"/>
</dbReference>
<dbReference type="InterPro" id="IPR051428">
    <property type="entry name" value="Sphingo_Act-Surfact_Prot"/>
</dbReference>
<keyword evidence="5" id="KW-0732">Signal</keyword>
<comment type="function">
    <text evidence="9">Pulmonary surfactant-associated proteins promote alveolar stability by lowering the surface tension at the air-liquid interface in the peripheral air spaces. SP-B increases the collapse pressure of palmitic acid to nearly 70 millinewtons per meter.</text>
</comment>
<name>A0A8S4PMS5_OWEFU</name>
<keyword evidence="2" id="KW-0767">Surface film</keyword>
<evidence type="ECO:0000256" key="6">
    <source>
        <dbReference type="ARBA" id="ARBA00022737"/>
    </source>
</evidence>
<dbReference type="GO" id="GO:0005576">
    <property type="term" value="C:extracellular region"/>
    <property type="evidence" value="ECO:0007669"/>
    <property type="project" value="UniProtKB-SubCell"/>
</dbReference>
<evidence type="ECO:0000256" key="7">
    <source>
        <dbReference type="ARBA" id="ARBA00023157"/>
    </source>
</evidence>
<keyword evidence="4" id="KW-0305">Gaseous exchange</keyword>
<organism evidence="13 14">
    <name type="scientific">Owenia fusiformis</name>
    <name type="common">Polychaete worm</name>
    <dbReference type="NCBI Taxonomy" id="6347"/>
    <lineage>
        <taxon>Eukaryota</taxon>
        <taxon>Metazoa</taxon>
        <taxon>Spiralia</taxon>
        <taxon>Lophotrochozoa</taxon>
        <taxon>Annelida</taxon>
        <taxon>Polychaeta</taxon>
        <taxon>Sedentaria</taxon>
        <taxon>Canalipalpata</taxon>
        <taxon>Sabellida</taxon>
        <taxon>Oweniida</taxon>
        <taxon>Oweniidae</taxon>
        <taxon>Owenia</taxon>
    </lineage>
</organism>
<evidence type="ECO:0000313" key="13">
    <source>
        <dbReference type="EMBL" id="CAH1795465.1"/>
    </source>
</evidence>
<dbReference type="GO" id="GO:0016020">
    <property type="term" value="C:membrane"/>
    <property type="evidence" value="ECO:0007669"/>
    <property type="project" value="GOC"/>
</dbReference>
<dbReference type="InterPro" id="IPR008373">
    <property type="entry name" value="Saposin"/>
</dbReference>
<feature type="non-terminal residue" evidence="13">
    <location>
        <position position="105"/>
    </location>
</feature>
<proteinExistence type="predicted"/>
<evidence type="ECO:0000256" key="8">
    <source>
        <dbReference type="ARBA" id="ARBA00023180"/>
    </source>
</evidence>
<evidence type="ECO:0000256" key="1">
    <source>
        <dbReference type="ARBA" id="ARBA00004364"/>
    </source>
</evidence>
<evidence type="ECO:0000259" key="12">
    <source>
        <dbReference type="PROSITE" id="PS50015"/>
    </source>
</evidence>
<evidence type="ECO:0000256" key="9">
    <source>
        <dbReference type="ARBA" id="ARBA00037221"/>
    </source>
</evidence>